<evidence type="ECO:0000256" key="6">
    <source>
        <dbReference type="ARBA" id="ARBA00023295"/>
    </source>
</evidence>
<keyword evidence="10" id="KW-0732">Signal</keyword>
<evidence type="ECO:0000256" key="1">
    <source>
        <dbReference type="ARBA" id="ARBA00001863"/>
    </source>
</evidence>
<proteinExistence type="inferred from homology"/>
<dbReference type="OrthoDB" id="6123450at2759"/>
<evidence type="ECO:0000256" key="4">
    <source>
        <dbReference type="ARBA" id="ARBA00022801"/>
    </source>
</evidence>
<dbReference type="GO" id="GO:0004339">
    <property type="term" value="F:glucan 1,4-alpha-glucosidase activity"/>
    <property type="evidence" value="ECO:0007669"/>
    <property type="project" value="UniProtKB-EC"/>
</dbReference>
<keyword evidence="13" id="KW-1185">Reference proteome</keyword>
<evidence type="ECO:0000256" key="2">
    <source>
        <dbReference type="ARBA" id="ARBA00006188"/>
    </source>
</evidence>
<keyword evidence="5" id="KW-0119">Carbohydrate metabolism</keyword>
<accession>A0A1E4SBA9</accession>
<evidence type="ECO:0000256" key="9">
    <source>
        <dbReference type="ARBA" id="ARBA00033473"/>
    </source>
</evidence>
<dbReference type="Pfam" id="PF00723">
    <property type="entry name" value="Glyco_hydro_15"/>
    <property type="match status" value="1"/>
</dbReference>
<evidence type="ECO:0000256" key="5">
    <source>
        <dbReference type="ARBA" id="ARBA00023277"/>
    </source>
</evidence>
<keyword evidence="4 12" id="KW-0378">Hydrolase</keyword>
<dbReference type="STRING" id="984487.A0A1E4SBA9"/>
<dbReference type="PRINTS" id="PR00736">
    <property type="entry name" value="GLHYDRLASE15"/>
</dbReference>
<dbReference type="PANTHER" id="PTHR31616">
    <property type="entry name" value="TREHALASE"/>
    <property type="match status" value="1"/>
</dbReference>
<feature type="chain" id="PRO_5009162705" description="glucan 1,4-alpha-glucosidase" evidence="10">
    <location>
        <begin position="21"/>
        <end position="524"/>
    </location>
</feature>
<dbReference type="SUPFAM" id="SSF48208">
    <property type="entry name" value="Six-hairpin glycosidases"/>
    <property type="match status" value="1"/>
</dbReference>
<evidence type="ECO:0000256" key="7">
    <source>
        <dbReference type="ARBA" id="ARBA00023326"/>
    </source>
</evidence>
<name>A0A1E4SBA9_9ASCO</name>
<dbReference type="EC" id="3.2.1.3" evidence="3"/>
<dbReference type="GeneID" id="30986076"/>
<dbReference type="EMBL" id="KV453917">
    <property type="protein sequence ID" value="ODV76804.1"/>
    <property type="molecule type" value="Genomic_DNA"/>
</dbReference>
<evidence type="ECO:0000256" key="8">
    <source>
        <dbReference type="ARBA" id="ARBA00033442"/>
    </source>
</evidence>
<dbReference type="InterPro" id="IPR008928">
    <property type="entry name" value="6-hairpin_glycosidase_sf"/>
</dbReference>
<gene>
    <name evidence="12" type="ORF">CANTADRAFT_92390</name>
</gene>
<dbReference type="PANTHER" id="PTHR31616:SF9">
    <property type="entry name" value="GLUCOAMYLASE, INTRACELLULAR SPORULATION-SPECIFIC"/>
    <property type="match status" value="1"/>
</dbReference>
<reference evidence="13" key="1">
    <citation type="submission" date="2016-05" db="EMBL/GenBank/DDBJ databases">
        <title>Comparative genomics of biotechnologically important yeasts.</title>
        <authorList>
            <consortium name="DOE Joint Genome Institute"/>
            <person name="Riley R."/>
            <person name="Haridas S."/>
            <person name="Wolfe K.H."/>
            <person name="Lopes M.R."/>
            <person name="Hittinger C.T."/>
            <person name="Goker M."/>
            <person name="Salamov A."/>
            <person name="Wisecaver J."/>
            <person name="Long T.M."/>
            <person name="Aerts A.L."/>
            <person name="Barry K."/>
            <person name="Choi C."/>
            <person name="Clum A."/>
            <person name="Coughlan A.Y."/>
            <person name="Deshpande S."/>
            <person name="Douglass A.P."/>
            <person name="Hanson S.J."/>
            <person name="Klenk H.-P."/>
            <person name="Labutti K."/>
            <person name="Lapidus A."/>
            <person name="Lindquist E."/>
            <person name="Lipzen A."/>
            <person name="Meier-Kolthoff J.P."/>
            <person name="Ohm R.A."/>
            <person name="Otillar R.P."/>
            <person name="Pangilinan J."/>
            <person name="Peng Y."/>
            <person name="Rokas A."/>
            <person name="Rosa C.A."/>
            <person name="Scheuner C."/>
            <person name="Sibirny A.A."/>
            <person name="Slot J.C."/>
            <person name="Stielow J.B."/>
            <person name="Sun H."/>
            <person name="Kurtzman C.P."/>
            <person name="Blackwell M."/>
            <person name="Grigoriev I.V."/>
            <person name="Jeffries T.W."/>
        </authorList>
    </citation>
    <scope>NUCLEOTIDE SEQUENCE [LARGE SCALE GENOMIC DNA]</scope>
    <source>
        <strain evidence="13">NRRL Y-17324</strain>
    </source>
</reference>
<organism evidence="12 13">
    <name type="scientific">Suhomyces tanzawaensis NRRL Y-17324</name>
    <dbReference type="NCBI Taxonomy" id="984487"/>
    <lineage>
        <taxon>Eukaryota</taxon>
        <taxon>Fungi</taxon>
        <taxon>Dikarya</taxon>
        <taxon>Ascomycota</taxon>
        <taxon>Saccharomycotina</taxon>
        <taxon>Pichiomycetes</taxon>
        <taxon>Debaryomycetaceae</taxon>
        <taxon>Suhomyces</taxon>
    </lineage>
</organism>
<feature type="domain" description="GH15-like" evidence="11">
    <location>
        <begin position="60"/>
        <end position="506"/>
    </location>
</feature>
<evidence type="ECO:0000256" key="10">
    <source>
        <dbReference type="SAM" id="SignalP"/>
    </source>
</evidence>
<dbReference type="InterPro" id="IPR011613">
    <property type="entry name" value="GH15-like"/>
</dbReference>
<feature type="signal peptide" evidence="10">
    <location>
        <begin position="1"/>
        <end position="20"/>
    </location>
</feature>
<dbReference type="AlphaFoldDB" id="A0A1E4SBA9"/>
<evidence type="ECO:0000259" key="11">
    <source>
        <dbReference type="Pfam" id="PF00723"/>
    </source>
</evidence>
<comment type="catalytic activity">
    <reaction evidence="1">
        <text>Hydrolysis of terminal (1-&gt;4)-linked alpha-D-glucose residues successively from non-reducing ends of the chains with release of beta-D-glucose.</text>
        <dbReference type="EC" id="3.2.1.3"/>
    </reaction>
</comment>
<evidence type="ECO:0000313" key="12">
    <source>
        <dbReference type="EMBL" id="ODV76804.1"/>
    </source>
</evidence>
<dbReference type="GO" id="GO:0000324">
    <property type="term" value="C:fungal-type vacuole"/>
    <property type="evidence" value="ECO:0007669"/>
    <property type="project" value="EnsemblFungi"/>
</dbReference>
<dbReference type="InterPro" id="IPR012341">
    <property type="entry name" value="6hp_glycosidase-like_sf"/>
</dbReference>
<sequence>MKVHISHICYCFLLLNSAFALYVPRLSTSPVLFSSVQDNIRNNNFETWIIKQKEVSFQGILNNIGGISDFLNETEVAKGAVIASPSKNDPDYFYQWTRDAALTIKSLIYYIQDAEFEGVDHIKLIVESYIENNYYLQRLDNKSGRFDDDSKSGLGEPKFHADNTAFNEHWGRPQRDGPGLRVITILSYLSLLDKFEKGVGNTFLGSKEFIYQEIVKPDLIYISKNWQEEGFDLWEEISSLHFFGSITQLRALKDGVRVAKELKDDPDFIETLQNTYDDLKAFIVEISGYAPESHPYIIETPSYLKSGKRSGLDSAVLLGSIHSHNIESNDHADVPFDVTDGRILNTLSAMVGDMKYRYPINHNKIGFERGIGAALGRYPEDVYDGHGTSEGNPWFLSTATAAEVIYKFLYKLGKNRENIVVNSENKDFFKDFIDIERIETEADAQIVIPYGSTTYVSLTRNLFHYSDSFLEIIKDHVDNSGHMSEQFNKYHGYMQGATDLTWSYSAVWNSFRWRERASRTLNKI</sequence>
<evidence type="ECO:0000313" key="13">
    <source>
        <dbReference type="Proteomes" id="UP000094285"/>
    </source>
</evidence>
<dbReference type="Gene3D" id="1.50.10.10">
    <property type="match status" value="1"/>
</dbReference>
<dbReference type="Proteomes" id="UP000094285">
    <property type="component" value="Unassembled WGS sequence"/>
</dbReference>
<evidence type="ECO:0000256" key="3">
    <source>
        <dbReference type="ARBA" id="ARBA00012593"/>
    </source>
</evidence>
<keyword evidence="7" id="KW-0624">Polysaccharide degradation</keyword>
<dbReference type="InterPro" id="IPR000165">
    <property type="entry name" value="Glucoamylase"/>
</dbReference>
<protein>
    <recommendedName>
        <fullName evidence="3">glucan 1,4-alpha-glucosidase</fullName>
        <ecNumber evidence="3">3.2.1.3</ecNumber>
    </recommendedName>
    <alternativeName>
        <fullName evidence="9">1,4-alpha-D-glucan glucohydrolase</fullName>
    </alternativeName>
    <alternativeName>
        <fullName evidence="8">Glucan 1,4-alpha-glucosidase</fullName>
    </alternativeName>
</protein>
<dbReference type="GO" id="GO:0005980">
    <property type="term" value="P:glycogen catabolic process"/>
    <property type="evidence" value="ECO:0007669"/>
    <property type="project" value="EnsemblFungi"/>
</dbReference>
<keyword evidence="6" id="KW-0326">Glycosidase</keyword>
<dbReference type="RefSeq" id="XP_020061926.1">
    <property type="nucleotide sequence ID" value="XM_020211940.1"/>
</dbReference>
<comment type="similarity">
    <text evidence="2">Belongs to the glycosyl hydrolase 15 family.</text>
</comment>